<dbReference type="Proteomes" id="UP001596052">
    <property type="component" value="Unassembled WGS sequence"/>
</dbReference>
<proteinExistence type="predicted"/>
<keyword evidence="3" id="KW-1185">Reference proteome</keyword>
<dbReference type="PROSITE" id="PS51257">
    <property type="entry name" value="PROKAR_LIPOPROTEIN"/>
    <property type="match status" value="1"/>
</dbReference>
<dbReference type="RefSeq" id="WP_377172117.1">
    <property type="nucleotide sequence ID" value="NZ_JBHSMQ010000016.1"/>
</dbReference>
<accession>A0ABW0KYI4</accession>
<organism evidence="2 3">
    <name type="scientific">Prosthecobacter fluviatilis</name>
    <dbReference type="NCBI Taxonomy" id="445931"/>
    <lineage>
        <taxon>Bacteria</taxon>
        <taxon>Pseudomonadati</taxon>
        <taxon>Verrucomicrobiota</taxon>
        <taxon>Verrucomicrobiia</taxon>
        <taxon>Verrucomicrobiales</taxon>
        <taxon>Verrucomicrobiaceae</taxon>
        <taxon>Prosthecobacter</taxon>
    </lineage>
</organism>
<feature type="compositionally biased region" description="Low complexity" evidence="1">
    <location>
        <begin position="109"/>
        <end position="133"/>
    </location>
</feature>
<feature type="region of interest" description="Disordered" evidence="1">
    <location>
        <begin position="19"/>
        <end position="146"/>
    </location>
</feature>
<dbReference type="EMBL" id="JBHSMQ010000016">
    <property type="protein sequence ID" value="MFC5458111.1"/>
    <property type="molecule type" value="Genomic_DNA"/>
</dbReference>
<sequence length="146" mass="15097">MKPCICLLALILVSCGKEEAQPELKKGGAPPSASTSYKPAVPEKKLPPVPQGKLPKMDPEKAKFIAVPSTPKDPAYKTADKSMADAKKTASPAAEVKPAQAPVLEVKKATPPATTAKPNETAAPEVQKEAPAVEVKKPAPPASGSQ</sequence>
<name>A0ABW0KYI4_9BACT</name>
<comment type="caution">
    <text evidence="2">The sequence shown here is derived from an EMBL/GenBank/DDBJ whole genome shotgun (WGS) entry which is preliminary data.</text>
</comment>
<reference evidence="3" key="1">
    <citation type="journal article" date="2019" name="Int. J. Syst. Evol. Microbiol.">
        <title>The Global Catalogue of Microorganisms (GCM) 10K type strain sequencing project: providing services to taxonomists for standard genome sequencing and annotation.</title>
        <authorList>
            <consortium name="The Broad Institute Genomics Platform"/>
            <consortium name="The Broad Institute Genome Sequencing Center for Infectious Disease"/>
            <person name="Wu L."/>
            <person name="Ma J."/>
        </authorList>
    </citation>
    <scope>NUCLEOTIDE SEQUENCE [LARGE SCALE GENOMIC DNA]</scope>
    <source>
        <strain evidence="3">CGMCC 4.1469</strain>
    </source>
</reference>
<evidence type="ECO:0000313" key="3">
    <source>
        <dbReference type="Proteomes" id="UP001596052"/>
    </source>
</evidence>
<feature type="compositionally biased region" description="Basic and acidic residues" evidence="1">
    <location>
        <begin position="74"/>
        <end position="88"/>
    </location>
</feature>
<evidence type="ECO:0000313" key="2">
    <source>
        <dbReference type="EMBL" id="MFC5458111.1"/>
    </source>
</evidence>
<evidence type="ECO:0000256" key="1">
    <source>
        <dbReference type="SAM" id="MobiDB-lite"/>
    </source>
</evidence>
<gene>
    <name evidence="2" type="ORF">ACFQDI_24790</name>
</gene>
<protein>
    <submittedName>
        <fullName evidence="2">Uncharacterized protein</fullName>
    </submittedName>
</protein>